<dbReference type="PRINTS" id="PR00111">
    <property type="entry name" value="ABHYDROLASE"/>
</dbReference>
<keyword evidence="4" id="KW-1185">Reference proteome</keyword>
<name>A0ABQ1IIY9_9PROT</name>
<dbReference type="Proteomes" id="UP000603352">
    <property type="component" value="Unassembled WGS sequence"/>
</dbReference>
<evidence type="ECO:0000256" key="1">
    <source>
        <dbReference type="ARBA" id="ARBA00022801"/>
    </source>
</evidence>
<dbReference type="EMBL" id="BMDZ01000030">
    <property type="protein sequence ID" value="GGB44031.1"/>
    <property type="molecule type" value="Genomic_DNA"/>
</dbReference>
<dbReference type="InterPro" id="IPR000073">
    <property type="entry name" value="AB_hydrolase_1"/>
</dbReference>
<dbReference type="InterPro" id="IPR051340">
    <property type="entry name" value="Haloalkane_dehalogenase"/>
</dbReference>
<feature type="domain" description="AB hydrolase-1" evidence="2">
    <location>
        <begin position="80"/>
        <end position="202"/>
    </location>
</feature>
<sequence length="330" mass="36332">MLQLGRTFVPFRSEPVTHKKPSGENAPMSDILRTPDARFLDLPGWHYPPHYVDDLPGYEGIRVAYVDEPAAVADAGAEAPTFLCLHGQPSWSYLYRRMIPYLAARGRVVAPDLIGFGRSDKLADDKAYGFLFHRGMLVELVKRLDLKHVILVVQDWGGLLGLTLPPEMPDRFRGLLVMNTALGTGDRPLGKGFEAWRDFVANSPDFSIPKLFARGCPHLTPEEAAAYDAPFPDDSYRAGARVFPALVPAHPDAEGAALSRDARDWWSTAWTGRSSMVIGMADPVLGEAPMMSLAKLIRGCPEPIKVADGGHFVQEWADAFMPHALDPLFA</sequence>
<dbReference type="SUPFAM" id="SSF53474">
    <property type="entry name" value="alpha/beta-Hydrolases"/>
    <property type="match status" value="1"/>
</dbReference>
<keyword evidence="1" id="KW-0378">Hydrolase</keyword>
<evidence type="ECO:0000313" key="3">
    <source>
        <dbReference type="EMBL" id="GGB44031.1"/>
    </source>
</evidence>
<dbReference type="InterPro" id="IPR029058">
    <property type="entry name" value="AB_hydrolase_fold"/>
</dbReference>
<dbReference type="Gene3D" id="3.40.50.1820">
    <property type="entry name" value="alpha/beta hydrolase"/>
    <property type="match status" value="1"/>
</dbReference>
<dbReference type="Pfam" id="PF00561">
    <property type="entry name" value="Abhydrolase_1"/>
    <property type="match status" value="1"/>
</dbReference>
<evidence type="ECO:0000313" key="4">
    <source>
        <dbReference type="Proteomes" id="UP000603352"/>
    </source>
</evidence>
<comment type="caution">
    <text evidence="3">The sequence shown here is derived from an EMBL/GenBank/DDBJ whole genome shotgun (WGS) entry which is preliminary data.</text>
</comment>
<evidence type="ECO:0000259" key="2">
    <source>
        <dbReference type="Pfam" id="PF00561"/>
    </source>
</evidence>
<dbReference type="PANTHER" id="PTHR42977">
    <property type="entry name" value="HYDROLASE-RELATED"/>
    <property type="match status" value="1"/>
</dbReference>
<gene>
    <name evidence="3" type="ORF">GCM10011505_26690</name>
</gene>
<accession>A0ABQ1IIY9</accession>
<dbReference type="NCBIfam" id="NF002043">
    <property type="entry name" value="PRK00870.1"/>
    <property type="match status" value="1"/>
</dbReference>
<protein>
    <submittedName>
        <fullName evidence="3">Haloalkane dehalogenase</fullName>
    </submittedName>
</protein>
<dbReference type="PANTHER" id="PTHR42977:SF3">
    <property type="entry name" value="AB HYDROLASE-1 DOMAIN-CONTAINING PROTEIN"/>
    <property type="match status" value="1"/>
</dbReference>
<proteinExistence type="predicted"/>
<reference evidence="4" key="1">
    <citation type="journal article" date="2019" name="Int. J. Syst. Evol. Microbiol.">
        <title>The Global Catalogue of Microorganisms (GCM) 10K type strain sequencing project: providing services to taxonomists for standard genome sequencing and annotation.</title>
        <authorList>
            <consortium name="The Broad Institute Genomics Platform"/>
            <consortium name="The Broad Institute Genome Sequencing Center for Infectious Disease"/>
            <person name="Wu L."/>
            <person name="Ma J."/>
        </authorList>
    </citation>
    <scope>NUCLEOTIDE SEQUENCE [LARGE SCALE GENOMIC DNA]</scope>
    <source>
        <strain evidence="4">CGMCC 1.10188</strain>
    </source>
</reference>
<organism evidence="3 4">
    <name type="scientific">Tistrella bauzanensis</name>
    <dbReference type="NCBI Taxonomy" id="657419"/>
    <lineage>
        <taxon>Bacteria</taxon>
        <taxon>Pseudomonadati</taxon>
        <taxon>Pseudomonadota</taxon>
        <taxon>Alphaproteobacteria</taxon>
        <taxon>Geminicoccales</taxon>
        <taxon>Geminicoccaceae</taxon>
        <taxon>Tistrella</taxon>
    </lineage>
</organism>